<dbReference type="Gene3D" id="1.10.10.2910">
    <property type="match status" value="1"/>
</dbReference>
<dbReference type="Pfam" id="PF06114">
    <property type="entry name" value="Peptidase_M78"/>
    <property type="match status" value="1"/>
</dbReference>
<gene>
    <name evidence="2" type="ORF">V2J94_37165</name>
</gene>
<feature type="domain" description="IrrE N-terminal-like" evidence="1">
    <location>
        <begin position="71"/>
        <end position="156"/>
    </location>
</feature>
<comment type="caution">
    <text evidence="2">The sequence shown here is derived from an EMBL/GenBank/DDBJ whole genome shotgun (WGS) entry which is preliminary data.</text>
</comment>
<proteinExistence type="predicted"/>
<dbReference type="EMBL" id="JAZBJO010000035">
    <property type="protein sequence ID" value="MEE4597446.1"/>
    <property type="molecule type" value="Genomic_DNA"/>
</dbReference>
<evidence type="ECO:0000259" key="1">
    <source>
        <dbReference type="Pfam" id="PF06114"/>
    </source>
</evidence>
<dbReference type="InterPro" id="IPR010359">
    <property type="entry name" value="IrrE_HExxH"/>
</dbReference>
<protein>
    <submittedName>
        <fullName evidence="2">ImmA/IrrE family metallo-endopeptidase</fullName>
    </submittedName>
</protein>
<organism evidence="2 3">
    <name type="scientific">Streptomyces asiaticus subsp. ignotus</name>
    <dbReference type="NCBI Taxonomy" id="3098222"/>
    <lineage>
        <taxon>Bacteria</taxon>
        <taxon>Bacillati</taxon>
        <taxon>Actinomycetota</taxon>
        <taxon>Actinomycetes</taxon>
        <taxon>Kitasatosporales</taxon>
        <taxon>Streptomycetaceae</taxon>
        <taxon>Streptomyces</taxon>
        <taxon>Streptomyces violaceusniger group</taxon>
    </lineage>
</organism>
<sequence length="342" mass="36653">MVNYVLAATARHQATVMLAELETHTPGAAQRLARSAFTELQTWPELTVDLVPESQAGSRCSVAGAYDVGPPARISVAEAASPARRDFTALHELGHHLQKNSFDLMTAFESQSDGGLQLEDAACDAFAAEILLPTPLVDHHLDAAGPTADTVADLWRAGAASRMAVCVRAVQHLPAPGHILLLDDGGRIAFAASHGLPPLRRGSFQGDIPVIDRARASSRGRAQGRTQVRYRDGILGRELHAQTAPMGGYLVAVLVTDSAPWRRFTPPTKDTGPQAGDYLCAHCDEEYRSFDPACSACRVPHCPECGRCACTPRVNERLCPGCFIKHPPAMFADGSDRCLNCS</sequence>
<keyword evidence="3" id="KW-1185">Reference proteome</keyword>
<dbReference type="Proteomes" id="UP001354709">
    <property type="component" value="Unassembled WGS sequence"/>
</dbReference>
<evidence type="ECO:0000313" key="3">
    <source>
        <dbReference type="Proteomes" id="UP001354709"/>
    </source>
</evidence>
<name>A0ABU7Q815_9ACTN</name>
<reference evidence="2 3" key="1">
    <citation type="submission" date="2023-11" db="EMBL/GenBank/DDBJ databases">
        <title>30 novel species of actinomycetes from the DSMZ collection.</title>
        <authorList>
            <person name="Nouioui I."/>
        </authorList>
    </citation>
    <scope>NUCLEOTIDE SEQUENCE [LARGE SCALE GENOMIC DNA]</scope>
    <source>
        <strain evidence="2 3">DSM 41524</strain>
    </source>
</reference>
<evidence type="ECO:0000313" key="2">
    <source>
        <dbReference type="EMBL" id="MEE4597446.1"/>
    </source>
</evidence>
<accession>A0ABU7Q815</accession>